<dbReference type="RefSeq" id="WP_221435497.1">
    <property type="nucleotide sequence ID" value="NZ_JACHGY010000001.1"/>
</dbReference>
<dbReference type="EMBL" id="JACHGY010000001">
    <property type="protein sequence ID" value="MBB6430437.1"/>
    <property type="molecule type" value="Genomic_DNA"/>
</dbReference>
<keyword evidence="2" id="KW-0732">Signal</keyword>
<reference evidence="3 4" key="1">
    <citation type="submission" date="2020-08" db="EMBL/GenBank/DDBJ databases">
        <title>Genomic Encyclopedia of Type Strains, Phase IV (KMG-IV): sequencing the most valuable type-strain genomes for metagenomic binning, comparative biology and taxonomic classification.</title>
        <authorList>
            <person name="Goeker M."/>
        </authorList>
    </citation>
    <scope>NUCLEOTIDE SEQUENCE [LARGE SCALE GENOMIC DNA]</scope>
    <source>
        <strain evidence="3 4">DSM 103725</strain>
    </source>
</reference>
<proteinExistence type="predicted"/>
<evidence type="ECO:0000313" key="4">
    <source>
        <dbReference type="Proteomes" id="UP000541810"/>
    </source>
</evidence>
<dbReference type="InterPro" id="IPR011050">
    <property type="entry name" value="Pectin_lyase_fold/virulence"/>
</dbReference>
<name>A0A7X0H703_9BACT</name>
<evidence type="ECO:0000313" key="3">
    <source>
        <dbReference type="EMBL" id="MBB6430437.1"/>
    </source>
</evidence>
<accession>A0A7X0H703</accession>
<dbReference type="SUPFAM" id="SSF51126">
    <property type="entry name" value="Pectin lyase-like"/>
    <property type="match status" value="1"/>
</dbReference>
<comment type="caution">
    <text evidence="3">The sequence shown here is derived from an EMBL/GenBank/DDBJ whole genome shotgun (WGS) entry which is preliminary data.</text>
</comment>
<evidence type="ECO:0008006" key="5">
    <source>
        <dbReference type="Google" id="ProtNLM"/>
    </source>
</evidence>
<keyword evidence="4" id="KW-1185">Reference proteome</keyword>
<feature type="chain" id="PRO_5030845047" description="Right handed beta helix domain-containing protein" evidence="2">
    <location>
        <begin position="27"/>
        <end position="1080"/>
    </location>
</feature>
<feature type="region of interest" description="Disordered" evidence="1">
    <location>
        <begin position="162"/>
        <end position="182"/>
    </location>
</feature>
<dbReference type="Proteomes" id="UP000541810">
    <property type="component" value="Unassembled WGS sequence"/>
</dbReference>
<sequence length="1080" mass="115556">MPQRSSGAVMCLLAALLMVFATPAAGNVTIEGVTKGQVVTGEIEVSATSSASRLVDLILILTGPEGTELISRSTTPRVHLVADPANPMKGMAWDSTQAASGKYTLVAYSTSRQRTGRKVESTFVNFTVDNPAPQPVATPAVDEPVVEEPVVETPVVEERQAPVAQLPTGDEAAGNGQADEPEVTETETPELVEAVKPVVPQVLPSPTVPQDEVVEDATVAFAADTPAERVIGDTASVKIEVANAGANADVLFLVWDLGKQEVVPGISATMDVANPVVPASLLDRLPVGNMELQAHYREGGKIVMSAKQAMLNTEPVKVDIPSGPSAMPTVRFSDNLPTTYTRGSGQGLSFEVASAMPAKGDVLAIAWSIDEGRLVPGFAQVYTQGPWTITSDLLDLLPDGVVEVQLRPRYDGKIIGKVVHSITVKNTVVAEIPKQDDPTDNGGETGAETPGDETQADTGEEITAEVPVIDATPEPEAPSVPSDAGPVEVAFSADTPSRYTQGSGDSIALDLQGSLPAGGDVLMLMWHKDRSEMVTDFAHELSGSSLQVSNSKLDAAPAGNVELQALLRVPGEALVIRKRSIYLVDPNAPEEEQVPEDTGNDYGDLNLTSAGFTQFTKSADTRVIYVAANGNDNNDGLSPATPMRTGREAYKKLRHGKPDWLLFKAGDTFRGNLGTISKSGRSANEPMLIGAYGDGPRPVMLSPNGTWAEKFFQTNGDYVSFVGLHIIAENRDYTRSGFNASAMTQQIWNAQAITFLGDSKGLLIEDCIMEYFKFAIVVQSNKDNGYARDAKIRRNAILNSYGHWNKAVAGHSSGIFGAYLDGLLIEENVLDHNGWTTRVSGAGKTKFNHNIYVQDNCTGNSLVRGNIITNGSAHGMQLRSGGDVIDNLFVGNPLAFFVGRYESDVLSNVVLKSQDLGPGEDVRGHGIEILPCLNARVQGNIVSQKQGSADFAYAIGFNYEPKYVDFLNGRPFKASLTDNKIYKWPRSQGRDSAIKFGTQPQMTANARNALDKASGGASDPPWIDPERDVESYMKSIGKSASLDALVQAAAFRPRGQWAKEFSANAVNTYIRRGFDVQPFD</sequence>
<evidence type="ECO:0000256" key="1">
    <source>
        <dbReference type="SAM" id="MobiDB-lite"/>
    </source>
</evidence>
<dbReference type="Gene3D" id="2.160.20.10">
    <property type="entry name" value="Single-stranded right-handed beta-helix, Pectin lyase-like"/>
    <property type="match status" value="1"/>
</dbReference>
<organism evidence="3 4">
    <name type="scientific">Algisphaera agarilytica</name>
    <dbReference type="NCBI Taxonomy" id="1385975"/>
    <lineage>
        <taxon>Bacteria</taxon>
        <taxon>Pseudomonadati</taxon>
        <taxon>Planctomycetota</taxon>
        <taxon>Phycisphaerae</taxon>
        <taxon>Phycisphaerales</taxon>
        <taxon>Phycisphaeraceae</taxon>
        <taxon>Algisphaera</taxon>
    </lineage>
</organism>
<protein>
    <recommendedName>
        <fullName evidence="5">Right handed beta helix domain-containing protein</fullName>
    </recommendedName>
</protein>
<feature type="signal peptide" evidence="2">
    <location>
        <begin position="1"/>
        <end position="26"/>
    </location>
</feature>
<gene>
    <name evidence="3" type="ORF">HNQ40_002243</name>
</gene>
<evidence type="ECO:0000256" key="2">
    <source>
        <dbReference type="SAM" id="SignalP"/>
    </source>
</evidence>
<feature type="compositionally biased region" description="Acidic residues" evidence="1">
    <location>
        <begin position="450"/>
        <end position="459"/>
    </location>
</feature>
<dbReference type="AlphaFoldDB" id="A0A7X0H703"/>
<feature type="region of interest" description="Disordered" evidence="1">
    <location>
        <begin position="430"/>
        <end position="459"/>
    </location>
</feature>
<dbReference type="InterPro" id="IPR012334">
    <property type="entry name" value="Pectin_lyas_fold"/>
</dbReference>